<sequence length="316" mass="36667">MEIISNIFENIGWGPLLTVNELYYTETMYEFYANLHEERVQKQGNITYKWVTSRVGGRDISFDDGILNTILGTPENCIRFYTKNKQYFNPNLYSEKRFEELFTKGEVLERHDDRNVNKLDAYGRLLQHMISNIIIPMWVTNLLSQTCTLFDHICIGKLYNKHIIKRIGFSRNEKGMLVRGGQEDDDKEEDERQDAMNIDKEVKPHVVLKRVVDQNTIVAKGILVSMHPIKEVSEYHLGMNCYEIHVQTALEWDELLMQPYSTMETIGNTIGTLIAWPRSLAALCYPSRWAPPDPTFKEIATIAEHDTESNAIPLWA</sequence>
<evidence type="ECO:0000313" key="2">
    <source>
        <dbReference type="Proteomes" id="UP001060085"/>
    </source>
</evidence>
<evidence type="ECO:0000313" key="1">
    <source>
        <dbReference type="EMBL" id="KAI5677207.1"/>
    </source>
</evidence>
<organism evidence="1 2">
    <name type="scientific">Catharanthus roseus</name>
    <name type="common">Madagascar periwinkle</name>
    <name type="synonym">Vinca rosea</name>
    <dbReference type="NCBI Taxonomy" id="4058"/>
    <lineage>
        <taxon>Eukaryota</taxon>
        <taxon>Viridiplantae</taxon>
        <taxon>Streptophyta</taxon>
        <taxon>Embryophyta</taxon>
        <taxon>Tracheophyta</taxon>
        <taxon>Spermatophyta</taxon>
        <taxon>Magnoliopsida</taxon>
        <taxon>eudicotyledons</taxon>
        <taxon>Gunneridae</taxon>
        <taxon>Pentapetalae</taxon>
        <taxon>asterids</taxon>
        <taxon>lamiids</taxon>
        <taxon>Gentianales</taxon>
        <taxon>Apocynaceae</taxon>
        <taxon>Rauvolfioideae</taxon>
        <taxon>Vinceae</taxon>
        <taxon>Catharanthinae</taxon>
        <taxon>Catharanthus</taxon>
    </lineage>
</organism>
<gene>
    <name evidence="1" type="ORF">M9H77_08157</name>
</gene>
<accession>A0ACC0BX70</accession>
<keyword evidence="2" id="KW-1185">Reference proteome</keyword>
<reference evidence="2" key="1">
    <citation type="journal article" date="2023" name="Nat. Plants">
        <title>Single-cell RNA sequencing provides a high-resolution roadmap for understanding the multicellular compartmentation of specialized metabolism.</title>
        <authorList>
            <person name="Sun S."/>
            <person name="Shen X."/>
            <person name="Li Y."/>
            <person name="Li Y."/>
            <person name="Wang S."/>
            <person name="Li R."/>
            <person name="Zhang H."/>
            <person name="Shen G."/>
            <person name="Guo B."/>
            <person name="Wei J."/>
            <person name="Xu J."/>
            <person name="St-Pierre B."/>
            <person name="Chen S."/>
            <person name="Sun C."/>
        </authorList>
    </citation>
    <scope>NUCLEOTIDE SEQUENCE [LARGE SCALE GENOMIC DNA]</scope>
</reference>
<protein>
    <submittedName>
        <fullName evidence="1">Uncharacterized protein</fullName>
    </submittedName>
</protein>
<dbReference type="Proteomes" id="UP001060085">
    <property type="component" value="Linkage Group LG02"/>
</dbReference>
<comment type="caution">
    <text evidence="1">The sequence shown here is derived from an EMBL/GenBank/DDBJ whole genome shotgun (WGS) entry which is preliminary data.</text>
</comment>
<proteinExistence type="predicted"/>
<name>A0ACC0BX70_CATRO</name>
<dbReference type="EMBL" id="CM044702">
    <property type="protein sequence ID" value="KAI5677207.1"/>
    <property type="molecule type" value="Genomic_DNA"/>
</dbReference>